<dbReference type="InterPro" id="IPR036388">
    <property type="entry name" value="WH-like_DNA-bd_sf"/>
</dbReference>
<evidence type="ECO:0000313" key="2">
    <source>
        <dbReference type="EMBL" id="MEX6430396.1"/>
    </source>
</evidence>
<dbReference type="InterPro" id="IPR011991">
    <property type="entry name" value="ArsR-like_HTH"/>
</dbReference>
<accession>A0ABV3Y4B8</accession>
<name>A0ABV3Y4B8_9ACTN</name>
<proteinExistence type="predicted"/>
<evidence type="ECO:0000313" key="3">
    <source>
        <dbReference type="Proteomes" id="UP001560267"/>
    </source>
</evidence>
<reference evidence="2 3" key="1">
    <citation type="submission" date="2024-07" db="EMBL/GenBank/DDBJ databases">
        <title>Draft Genome Sequence of Ferrimicrobium acidiphilum Strain YE2023, Isolated from a Pulp of Bioleach Reactor.</title>
        <authorList>
            <person name="Elkina Y.A."/>
            <person name="Bulaeva A.G."/>
            <person name="Beletsky A.V."/>
            <person name="Mardanov A.V."/>
        </authorList>
    </citation>
    <scope>NUCLEOTIDE SEQUENCE [LARGE SCALE GENOMIC DNA]</scope>
    <source>
        <strain evidence="2 3">YE2023</strain>
    </source>
</reference>
<keyword evidence="3" id="KW-1185">Reference proteome</keyword>
<dbReference type="EMBL" id="JBFSHR010000050">
    <property type="protein sequence ID" value="MEX6430396.1"/>
    <property type="molecule type" value="Genomic_DNA"/>
</dbReference>
<dbReference type="SMART" id="SM00418">
    <property type="entry name" value="HTH_ARSR"/>
    <property type="match status" value="1"/>
</dbReference>
<gene>
    <name evidence="2" type="ORF">AB6A68_11215</name>
</gene>
<dbReference type="InterPro" id="IPR036390">
    <property type="entry name" value="WH_DNA-bd_sf"/>
</dbReference>
<dbReference type="Gene3D" id="1.10.10.10">
    <property type="entry name" value="Winged helix-like DNA-binding domain superfamily/Winged helix DNA-binding domain"/>
    <property type="match status" value="1"/>
</dbReference>
<feature type="domain" description="HTH arsR-type" evidence="1">
    <location>
        <begin position="1"/>
        <end position="78"/>
    </location>
</feature>
<dbReference type="InterPro" id="IPR001845">
    <property type="entry name" value="HTH_ArsR_DNA-bd_dom"/>
</dbReference>
<evidence type="ECO:0000259" key="1">
    <source>
        <dbReference type="SMART" id="SM00418"/>
    </source>
</evidence>
<protein>
    <submittedName>
        <fullName evidence="2">Helix-turn-helix domain-containing protein</fullName>
    </submittedName>
</protein>
<dbReference type="Pfam" id="PF12840">
    <property type="entry name" value="HTH_20"/>
    <property type="match status" value="1"/>
</dbReference>
<comment type="caution">
    <text evidence="2">The sequence shown here is derived from an EMBL/GenBank/DDBJ whole genome shotgun (WGS) entry which is preliminary data.</text>
</comment>
<dbReference type="CDD" id="cd00090">
    <property type="entry name" value="HTH_ARSR"/>
    <property type="match status" value="1"/>
</dbReference>
<dbReference type="Proteomes" id="UP001560267">
    <property type="component" value="Unassembled WGS sequence"/>
</dbReference>
<dbReference type="SUPFAM" id="SSF46785">
    <property type="entry name" value="Winged helix' DNA-binding domain"/>
    <property type="match status" value="1"/>
</dbReference>
<sequence length="189" mass="21463">MRALTHPVRIALLEVLAVHQPLTATQAGELIQETATTCSFHLRQLAKYGFVEEAARGKGRERPWKLVNMGFSIKEEDLDAEGRIAADVLMKVYFRRALERFDQWQRTHRSYPEEWDRASTADQTALFVTTTELAEINGKVREILMTYLDRLVDPSLRPSDGRLVEVLYLAYPVDPGTAFTAKNLGSNEP</sequence>
<organism evidence="2 3">
    <name type="scientific">Ferrimicrobium acidiphilum</name>
    <dbReference type="NCBI Taxonomy" id="121039"/>
    <lineage>
        <taxon>Bacteria</taxon>
        <taxon>Bacillati</taxon>
        <taxon>Actinomycetota</taxon>
        <taxon>Acidimicrobiia</taxon>
        <taxon>Acidimicrobiales</taxon>
        <taxon>Acidimicrobiaceae</taxon>
        <taxon>Ferrimicrobium</taxon>
    </lineage>
</organism>